<evidence type="ECO:0008006" key="2">
    <source>
        <dbReference type="Google" id="ProtNLM"/>
    </source>
</evidence>
<name>A0A8S5RXT6_9CAUD</name>
<evidence type="ECO:0000313" key="1">
    <source>
        <dbReference type="EMBL" id="DAF43307.1"/>
    </source>
</evidence>
<reference evidence="1" key="1">
    <citation type="journal article" date="2021" name="Proc. Natl. Acad. Sci. U.S.A.">
        <title>A Catalog of Tens of Thousands of Viruses from Human Metagenomes Reveals Hidden Associations with Chronic Diseases.</title>
        <authorList>
            <person name="Tisza M.J."/>
            <person name="Buck C.B."/>
        </authorList>
    </citation>
    <scope>NUCLEOTIDE SEQUENCE</scope>
    <source>
        <strain evidence="1">CtEJG5</strain>
    </source>
</reference>
<organism evidence="1">
    <name type="scientific">Siphoviridae sp. ctEJG5</name>
    <dbReference type="NCBI Taxonomy" id="2827814"/>
    <lineage>
        <taxon>Viruses</taxon>
        <taxon>Duplodnaviria</taxon>
        <taxon>Heunggongvirae</taxon>
        <taxon>Uroviricota</taxon>
        <taxon>Caudoviricetes</taxon>
    </lineage>
</organism>
<sequence>MKAVLIEGYMEKGVFATPFSHAGKRVYTYPLPPFSTVAGMVHFLCRWSSWHDMNISIAGSGTMNEQEFTKRWKGGAYAGSETEEFKKRFPVRVKNGPGFTGWVNTPVLVDFVADLNLRLHIQPKSEKEVDIIYKMLKYPRRFPSLGRHEDLLRIDKIEVVDILPPEKVVLSLPAYAPALPKISGTVYSLHKKYTVNRERRIFEDVKTIYLDAGQEVTTEIDSCGNPVFLM</sequence>
<dbReference type="EMBL" id="BK032506">
    <property type="protein sequence ID" value="DAF43307.1"/>
    <property type="molecule type" value="Genomic_DNA"/>
</dbReference>
<accession>A0A8S5RXT6</accession>
<protein>
    <recommendedName>
        <fullName evidence="2">CRISPR-associated protein Cas5</fullName>
    </recommendedName>
</protein>
<proteinExistence type="predicted"/>